<protein>
    <submittedName>
        <fullName evidence="2">Uncharacterized protein</fullName>
    </submittedName>
</protein>
<feature type="region of interest" description="Disordered" evidence="1">
    <location>
        <begin position="86"/>
        <end position="108"/>
    </location>
</feature>
<dbReference type="EMBL" id="CAJNNV010002764">
    <property type="protein sequence ID" value="CAE8587788.1"/>
    <property type="molecule type" value="Genomic_DNA"/>
</dbReference>
<comment type="caution">
    <text evidence="2">The sequence shown here is derived from an EMBL/GenBank/DDBJ whole genome shotgun (WGS) entry which is preliminary data.</text>
</comment>
<keyword evidence="3" id="KW-1185">Reference proteome</keyword>
<organism evidence="2 3">
    <name type="scientific">Polarella glacialis</name>
    <name type="common">Dinoflagellate</name>
    <dbReference type="NCBI Taxonomy" id="89957"/>
    <lineage>
        <taxon>Eukaryota</taxon>
        <taxon>Sar</taxon>
        <taxon>Alveolata</taxon>
        <taxon>Dinophyceae</taxon>
        <taxon>Suessiales</taxon>
        <taxon>Suessiaceae</taxon>
        <taxon>Polarella</taxon>
    </lineage>
</organism>
<dbReference type="Proteomes" id="UP000654075">
    <property type="component" value="Unassembled WGS sequence"/>
</dbReference>
<gene>
    <name evidence="2" type="ORF">PGLA1383_LOCUS6616</name>
</gene>
<sequence>NNKNNNNQHPPGRRTLAMAAGGLSKEQIIYQAREAGRLYGQAKESPGIAAAAERRAGELCAHIAASIQAEILREDKLEAQAEAKAAAVASRSGTAASELPTRDSRAPI</sequence>
<feature type="compositionally biased region" description="Low complexity" evidence="1">
    <location>
        <begin position="86"/>
        <end position="97"/>
    </location>
</feature>
<name>A0A813DND9_POLGL</name>
<feature type="non-terminal residue" evidence="2">
    <location>
        <position position="108"/>
    </location>
</feature>
<accession>A0A813DND9</accession>
<proteinExistence type="predicted"/>
<evidence type="ECO:0000313" key="3">
    <source>
        <dbReference type="Proteomes" id="UP000654075"/>
    </source>
</evidence>
<dbReference type="AlphaFoldDB" id="A0A813DND9"/>
<evidence type="ECO:0000313" key="2">
    <source>
        <dbReference type="EMBL" id="CAE8587788.1"/>
    </source>
</evidence>
<reference evidence="2" key="1">
    <citation type="submission" date="2021-02" db="EMBL/GenBank/DDBJ databases">
        <authorList>
            <person name="Dougan E. K."/>
            <person name="Rhodes N."/>
            <person name="Thang M."/>
            <person name="Chan C."/>
        </authorList>
    </citation>
    <scope>NUCLEOTIDE SEQUENCE</scope>
</reference>
<evidence type="ECO:0000256" key="1">
    <source>
        <dbReference type="SAM" id="MobiDB-lite"/>
    </source>
</evidence>
<feature type="non-terminal residue" evidence="2">
    <location>
        <position position="1"/>
    </location>
</feature>